<evidence type="ECO:0000256" key="7">
    <source>
        <dbReference type="ARBA" id="ARBA00023235"/>
    </source>
</evidence>
<dbReference type="InterPro" id="IPR003959">
    <property type="entry name" value="ATPase_AAA_core"/>
</dbReference>
<comment type="similarity">
    <text evidence="8">Belongs to the AAA ATPase family.</text>
</comment>
<organism evidence="11">
    <name type="scientific">Pelagomonas calceolata</name>
    <dbReference type="NCBI Taxonomy" id="35677"/>
    <lineage>
        <taxon>Eukaryota</taxon>
        <taxon>Sar</taxon>
        <taxon>Stramenopiles</taxon>
        <taxon>Ochrophyta</taxon>
        <taxon>Pelagophyceae</taxon>
        <taxon>Pelagomonadales</taxon>
        <taxon>Pelagomonadaceae</taxon>
        <taxon>Pelagomonas</taxon>
    </lineage>
</organism>
<gene>
    <name evidence="11" type="ORF">PCAL00307_LOCUS22607</name>
    <name evidence="12" type="ORF">PECAL_5P04020</name>
</gene>
<evidence type="ECO:0000256" key="1">
    <source>
        <dbReference type="ARBA" id="ARBA00004647"/>
    </source>
</evidence>
<dbReference type="SUPFAM" id="SSF52540">
    <property type="entry name" value="P-loop containing nucleoside triphosphate hydrolases"/>
    <property type="match status" value="1"/>
</dbReference>
<dbReference type="InterPro" id="IPR006594">
    <property type="entry name" value="LisH"/>
</dbReference>
<dbReference type="EMBL" id="HBIW01026243">
    <property type="protein sequence ID" value="CAE0707156.1"/>
    <property type="molecule type" value="Transcribed_RNA"/>
</dbReference>
<dbReference type="Gene3D" id="3.40.50.300">
    <property type="entry name" value="P-loop containing nucleotide triphosphate hydrolases"/>
    <property type="match status" value="1"/>
</dbReference>
<evidence type="ECO:0000256" key="6">
    <source>
        <dbReference type="ARBA" id="ARBA00023212"/>
    </source>
</evidence>
<evidence type="ECO:0000313" key="12">
    <source>
        <dbReference type="EMBL" id="CAH0375854.1"/>
    </source>
</evidence>
<evidence type="ECO:0000256" key="2">
    <source>
        <dbReference type="ARBA" id="ARBA00022490"/>
    </source>
</evidence>
<comment type="subcellular location">
    <subcellularLocation>
        <location evidence="1">Cytoplasm</location>
        <location evidence="1">Cytoskeleton</location>
        <location evidence="1">Spindle pole</location>
    </subcellularLocation>
</comment>
<dbReference type="GO" id="GO:0005874">
    <property type="term" value="C:microtubule"/>
    <property type="evidence" value="ECO:0007669"/>
    <property type="project" value="UniProtKB-KW"/>
</dbReference>
<dbReference type="GO" id="GO:0005524">
    <property type="term" value="F:ATP binding"/>
    <property type="evidence" value="ECO:0007669"/>
    <property type="project" value="UniProtKB-KW"/>
</dbReference>
<dbReference type="Pfam" id="PF17862">
    <property type="entry name" value="AAA_lid_3"/>
    <property type="match status" value="1"/>
</dbReference>
<dbReference type="PANTHER" id="PTHR23074">
    <property type="entry name" value="AAA DOMAIN-CONTAINING"/>
    <property type="match status" value="1"/>
</dbReference>
<keyword evidence="5 8" id="KW-0067">ATP-binding</keyword>
<dbReference type="GO" id="GO:0016853">
    <property type="term" value="F:isomerase activity"/>
    <property type="evidence" value="ECO:0007669"/>
    <property type="project" value="UniProtKB-KW"/>
</dbReference>
<dbReference type="GO" id="GO:0016887">
    <property type="term" value="F:ATP hydrolysis activity"/>
    <property type="evidence" value="ECO:0007669"/>
    <property type="project" value="InterPro"/>
</dbReference>
<dbReference type="PROSITE" id="PS00674">
    <property type="entry name" value="AAA"/>
    <property type="match status" value="1"/>
</dbReference>
<reference evidence="12" key="2">
    <citation type="submission" date="2021-11" db="EMBL/GenBank/DDBJ databases">
        <authorList>
            <consortium name="Genoscope - CEA"/>
            <person name="William W."/>
        </authorList>
    </citation>
    <scope>NUCLEOTIDE SEQUENCE</scope>
</reference>
<evidence type="ECO:0000313" key="11">
    <source>
        <dbReference type="EMBL" id="CAE0707156.1"/>
    </source>
</evidence>
<dbReference type="GO" id="GO:0000922">
    <property type="term" value="C:spindle pole"/>
    <property type="evidence" value="ECO:0007669"/>
    <property type="project" value="UniProtKB-SubCell"/>
</dbReference>
<protein>
    <recommendedName>
        <fullName evidence="10">AAA+ ATPase domain-containing protein</fullName>
    </recommendedName>
</protein>
<dbReference type="CDD" id="cd19509">
    <property type="entry name" value="RecA-like_VPS4-like"/>
    <property type="match status" value="1"/>
</dbReference>
<evidence type="ECO:0000256" key="3">
    <source>
        <dbReference type="ARBA" id="ARBA00022701"/>
    </source>
</evidence>
<dbReference type="PANTHER" id="PTHR23074:SF78">
    <property type="entry name" value="KATANIN P60 ATPASE-CONTAINING SUBUNIT A-LIKE 2"/>
    <property type="match status" value="1"/>
</dbReference>
<reference evidence="11" key="1">
    <citation type="submission" date="2021-01" db="EMBL/GenBank/DDBJ databases">
        <authorList>
            <person name="Corre E."/>
            <person name="Pelletier E."/>
            <person name="Niang G."/>
            <person name="Scheremetjew M."/>
            <person name="Finn R."/>
            <person name="Kale V."/>
            <person name="Holt S."/>
            <person name="Cochrane G."/>
            <person name="Meng A."/>
            <person name="Brown T."/>
            <person name="Cohen L."/>
        </authorList>
    </citation>
    <scope>NUCLEOTIDE SEQUENCE</scope>
    <source>
        <strain evidence="11">CCMP1756</strain>
    </source>
</reference>
<keyword evidence="7" id="KW-0413">Isomerase</keyword>
<evidence type="ECO:0000313" key="13">
    <source>
        <dbReference type="Proteomes" id="UP000789595"/>
    </source>
</evidence>
<feature type="region of interest" description="Disordered" evidence="9">
    <location>
        <begin position="150"/>
        <end position="185"/>
    </location>
</feature>
<keyword evidence="6" id="KW-0206">Cytoskeleton</keyword>
<dbReference type="FunFam" id="3.40.50.300:FF:000159">
    <property type="entry name" value="Katanin p60 ATPase-containing subunit A1"/>
    <property type="match status" value="1"/>
</dbReference>
<evidence type="ECO:0000259" key="10">
    <source>
        <dbReference type="SMART" id="SM00382"/>
    </source>
</evidence>
<dbReference type="EMBL" id="CAKKNE010000005">
    <property type="protein sequence ID" value="CAH0375854.1"/>
    <property type="molecule type" value="Genomic_DNA"/>
</dbReference>
<dbReference type="Gene3D" id="1.10.8.60">
    <property type="match status" value="1"/>
</dbReference>
<name>A0A7S4EE85_9STRA</name>
<feature type="compositionally biased region" description="Basic and acidic residues" evidence="9">
    <location>
        <begin position="117"/>
        <end position="126"/>
    </location>
</feature>
<dbReference type="Pfam" id="PF00004">
    <property type="entry name" value="AAA"/>
    <property type="match status" value="1"/>
</dbReference>
<dbReference type="InterPro" id="IPR003960">
    <property type="entry name" value="ATPase_AAA_CS"/>
</dbReference>
<dbReference type="AlphaFoldDB" id="A0A7S4EE85"/>
<dbReference type="InterPro" id="IPR050304">
    <property type="entry name" value="MT-severing_AAA_ATPase"/>
</dbReference>
<sequence length="512" mass="56000">MASTLAAIKAASHAKDAREKRDTDFHKTALVLAREYLRANGYSKSCDALAKEVGSGLEKLELADNVDLGAVIREFDAYYQLKLGRPPKLLRRRDNENEPPRPPGVYERRKRGAARAAAEKAERIERPREAGESVALGVLKSRLGVSGGEGAVPQNKPMWLDNDGVTGSKIEPTDRNAIVNDNPNERILKPPPAFAGDSELQALANVIQREIYAPTSVEGDGWGDVVGLESAKSLLREAVVMPARYPQLFRGLTASWGGVLLFGPPGTGKTLLARAVATQTKTTFFNISASSIVSKYRGDSEKLVRVLFDLARWHAPSTVFFDEIDSIMAQRGGQGGTGNEHEGSRRMKTEVLIQMDGLSNKNSSDMVLVLAASNLPWELDVALLRRLEKRVLVPLPDQEARRQMVSSFLAGRVGEDCQLDSYASETEGYSGSDLRLVCKEAAMRPVRRLVSQLEAMESSRGGEAVPDSEVERLMGANRVTHDDMTLAMKGTKPSAKLFADKYRTWEANFGSS</sequence>
<keyword evidence="3" id="KW-0493">Microtubule</keyword>
<keyword evidence="13" id="KW-1185">Reference proteome</keyword>
<feature type="region of interest" description="Disordered" evidence="9">
    <location>
        <begin position="90"/>
        <end position="126"/>
    </location>
</feature>
<dbReference type="InterPro" id="IPR003593">
    <property type="entry name" value="AAA+_ATPase"/>
</dbReference>
<dbReference type="InterPro" id="IPR041569">
    <property type="entry name" value="AAA_lid_3"/>
</dbReference>
<evidence type="ECO:0000256" key="5">
    <source>
        <dbReference type="ARBA" id="ARBA00022840"/>
    </source>
</evidence>
<dbReference type="OrthoDB" id="191529at2759"/>
<evidence type="ECO:0000256" key="9">
    <source>
        <dbReference type="SAM" id="MobiDB-lite"/>
    </source>
</evidence>
<evidence type="ECO:0000256" key="4">
    <source>
        <dbReference type="ARBA" id="ARBA00022741"/>
    </source>
</evidence>
<dbReference type="Proteomes" id="UP000789595">
    <property type="component" value="Unassembled WGS sequence"/>
</dbReference>
<keyword evidence="4 8" id="KW-0547">Nucleotide-binding</keyword>
<keyword evidence="2" id="KW-0963">Cytoplasm</keyword>
<dbReference type="InterPro" id="IPR027417">
    <property type="entry name" value="P-loop_NTPase"/>
</dbReference>
<proteinExistence type="inferred from homology"/>
<accession>A0A7S4EE85</accession>
<feature type="domain" description="AAA+ ATPase" evidence="10">
    <location>
        <begin position="255"/>
        <end position="397"/>
    </location>
</feature>
<dbReference type="SMART" id="SM00382">
    <property type="entry name" value="AAA"/>
    <property type="match status" value="1"/>
</dbReference>
<dbReference type="PROSITE" id="PS50896">
    <property type="entry name" value="LISH"/>
    <property type="match status" value="1"/>
</dbReference>
<evidence type="ECO:0000256" key="8">
    <source>
        <dbReference type="RuleBase" id="RU003651"/>
    </source>
</evidence>